<dbReference type="EMBL" id="CP032092">
    <property type="protein sequence ID" value="AXV67733.1"/>
    <property type="molecule type" value="Genomic_DNA"/>
</dbReference>
<feature type="transmembrane region" description="Helical" evidence="1">
    <location>
        <begin position="12"/>
        <end position="28"/>
    </location>
</feature>
<dbReference type="KEGG" id="pdj:D0907_20610"/>
<gene>
    <name evidence="2" type="ORF">D0907_20610</name>
</gene>
<dbReference type="AlphaFoldDB" id="A0AAD0WEN4"/>
<evidence type="ECO:0000256" key="1">
    <source>
        <dbReference type="SAM" id="Phobius"/>
    </source>
</evidence>
<name>A0AAD0WEN4_9GAMM</name>
<geneLocation type="plasmid" evidence="2 3">
    <name>unnamed2</name>
</geneLocation>
<evidence type="ECO:0000313" key="3">
    <source>
        <dbReference type="Proteomes" id="UP000264605"/>
    </source>
</evidence>
<dbReference type="RefSeq" id="WP_118845574.1">
    <property type="nucleotide sequence ID" value="NZ_CP032092.1"/>
</dbReference>
<sequence>MTKIKINKIRSLSHLMVLLLITFALMQISTSLTIFTSILVLIYLAFILSSTVKAYSQGIYFKAFNTEKFYSAEEIKGGAIPFLLYYWDNKNSSLKSLYK</sequence>
<proteinExistence type="predicted"/>
<feature type="transmembrane region" description="Helical" evidence="1">
    <location>
        <begin position="34"/>
        <end position="52"/>
    </location>
</feature>
<keyword evidence="1" id="KW-0472">Membrane</keyword>
<keyword evidence="1" id="KW-1133">Transmembrane helix</keyword>
<dbReference type="Proteomes" id="UP000264605">
    <property type="component" value="Plasmid unnamed2"/>
</dbReference>
<keyword evidence="2" id="KW-0614">Plasmid</keyword>
<evidence type="ECO:0000313" key="2">
    <source>
        <dbReference type="EMBL" id="AXV67733.1"/>
    </source>
</evidence>
<keyword evidence="1" id="KW-0812">Transmembrane</keyword>
<dbReference type="GeneID" id="99507879"/>
<protein>
    <submittedName>
        <fullName evidence="2">Uncharacterized protein</fullName>
    </submittedName>
</protein>
<organism evidence="2 3">
    <name type="scientific">Pseudoalteromonas lipolytica</name>
    <dbReference type="NCBI Taxonomy" id="570156"/>
    <lineage>
        <taxon>Bacteria</taxon>
        <taxon>Pseudomonadati</taxon>
        <taxon>Pseudomonadota</taxon>
        <taxon>Gammaproteobacteria</taxon>
        <taxon>Alteromonadales</taxon>
        <taxon>Pseudoalteromonadaceae</taxon>
        <taxon>Pseudoalteromonas</taxon>
    </lineage>
</organism>
<accession>A0AAD0WEN4</accession>
<reference evidence="2 3" key="1">
    <citation type="submission" date="2018-08" db="EMBL/GenBank/DDBJ databases">
        <title>Draft genome sequence of Pseudoalteromonas donghaensis HJ51.</title>
        <authorList>
            <person name="Oh J."/>
            <person name="Roh D."/>
        </authorList>
    </citation>
    <scope>NUCLEOTIDE SEQUENCE [LARGE SCALE GENOMIC DNA]</scope>
    <source>
        <strain evidence="2 3">HJ51</strain>
        <plasmid evidence="2 3">unnamed2</plasmid>
    </source>
</reference>